<dbReference type="RefSeq" id="WP_175198467.1">
    <property type="nucleotide sequence ID" value="NZ_CADIKL010000077.1"/>
</dbReference>
<dbReference type="EMBL" id="CADIKL010000077">
    <property type="protein sequence ID" value="CAB3810106.1"/>
    <property type="molecule type" value="Genomic_DNA"/>
</dbReference>
<sequence length="81" mass="9225">MSQHLIKKQNELMLFTLVGLNVNLTFDAHPAIGPKLDPKQRFDTPLQQVFLSVPRKVWEDLLESAQQSQIPSRTHISSAMN</sequence>
<dbReference type="AlphaFoldDB" id="A0A6J5H1M6"/>
<proteinExistence type="predicted"/>
<reference evidence="1 2" key="1">
    <citation type="submission" date="2020-04" db="EMBL/GenBank/DDBJ databases">
        <authorList>
            <person name="De Canck E."/>
        </authorList>
    </citation>
    <scope>NUCLEOTIDE SEQUENCE [LARGE SCALE GENOMIC DNA]</scope>
    <source>
        <strain evidence="1 2">LMG 28688</strain>
    </source>
</reference>
<name>A0A6J5H1M6_9BURK</name>
<organism evidence="1 2">
    <name type="scientific">Paraburkholderia caffeinitolerans</name>
    <dbReference type="NCBI Taxonomy" id="1723730"/>
    <lineage>
        <taxon>Bacteria</taxon>
        <taxon>Pseudomonadati</taxon>
        <taxon>Pseudomonadota</taxon>
        <taxon>Betaproteobacteria</taxon>
        <taxon>Burkholderiales</taxon>
        <taxon>Burkholderiaceae</taxon>
        <taxon>Paraburkholderia</taxon>
    </lineage>
</organism>
<evidence type="ECO:0000313" key="2">
    <source>
        <dbReference type="Proteomes" id="UP000494119"/>
    </source>
</evidence>
<gene>
    <name evidence="1" type="ORF">LMG28688_07155</name>
</gene>
<protein>
    <submittedName>
        <fullName evidence="1">Uncharacterized protein</fullName>
    </submittedName>
</protein>
<dbReference type="Proteomes" id="UP000494119">
    <property type="component" value="Unassembled WGS sequence"/>
</dbReference>
<evidence type="ECO:0000313" key="1">
    <source>
        <dbReference type="EMBL" id="CAB3810106.1"/>
    </source>
</evidence>
<keyword evidence="2" id="KW-1185">Reference proteome</keyword>
<accession>A0A6J5H1M6</accession>